<gene>
    <name evidence="1" type="ORF">METZ01_LOCUS70759</name>
</gene>
<reference evidence="1" key="1">
    <citation type="submission" date="2018-05" db="EMBL/GenBank/DDBJ databases">
        <authorList>
            <person name="Lanie J.A."/>
            <person name="Ng W.-L."/>
            <person name="Kazmierczak K.M."/>
            <person name="Andrzejewski T.M."/>
            <person name="Davidsen T.M."/>
            <person name="Wayne K.J."/>
            <person name="Tettelin H."/>
            <person name="Glass J.I."/>
            <person name="Rusch D."/>
            <person name="Podicherti R."/>
            <person name="Tsui H.-C.T."/>
            <person name="Winkler M.E."/>
        </authorList>
    </citation>
    <scope>NUCLEOTIDE SEQUENCE</scope>
</reference>
<dbReference type="Gene3D" id="2.60.120.200">
    <property type="match status" value="1"/>
</dbReference>
<dbReference type="AlphaFoldDB" id="A0A381TPC4"/>
<sequence length="269" mass="29163">EYALFFDGDDDIVNIDAINEKLQMQLSCNESVEGHSSLAACDAGKDNHSDLATGHFNKIIYTDGGAQADFSISFWVKPDYDNMDDDYGVIIAANNCSEGDECNNERGIVIGLLKASGFLRIWHTPDETDFATALSADSWHHVVYTRSAATPASEVGTMYLNGVLLGTDNPDNSWFKSAAAGELWNLGTDIDTGPVESENYAGCMDEVAIWRTVLSLAQIQTLYIQGKSFDIATNMSTNLEAYWDFDNTNIGGSGNGFTSTITGAAYTGY</sequence>
<dbReference type="InterPro" id="IPR013320">
    <property type="entry name" value="ConA-like_dom_sf"/>
</dbReference>
<dbReference type="EMBL" id="UINC01004933">
    <property type="protein sequence ID" value="SVA17905.1"/>
    <property type="molecule type" value="Genomic_DNA"/>
</dbReference>
<feature type="non-terminal residue" evidence="1">
    <location>
        <position position="1"/>
    </location>
</feature>
<organism evidence="1">
    <name type="scientific">marine metagenome</name>
    <dbReference type="NCBI Taxonomy" id="408172"/>
    <lineage>
        <taxon>unclassified sequences</taxon>
        <taxon>metagenomes</taxon>
        <taxon>ecological metagenomes</taxon>
    </lineage>
</organism>
<name>A0A381TPC4_9ZZZZ</name>
<dbReference type="Pfam" id="PF13385">
    <property type="entry name" value="Laminin_G_3"/>
    <property type="match status" value="1"/>
</dbReference>
<proteinExistence type="predicted"/>
<evidence type="ECO:0000313" key="1">
    <source>
        <dbReference type="EMBL" id="SVA17905.1"/>
    </source>
</evidence>
<accession>A0A381TPC4</accession>
<protein>
    <recommendedName>
        <fullName evidence="2">LamG-like jellyroll fold domain-containing protein</fullName>
    </recommendedName>
</protein>
<evidence type="ECO:0008006" key="2">
    <source>
        <dbReference type="Google" id="ProtNLM"/>
    </source>
</evidence>
<dbReference type="SUPFAM" id="SSF49899">
    <property type="entry name" value="Concanavalin A-like lectins/glucanases"/>
    <property type="match status" value="1"/>
</dbReference>